<evidence type="ECO:0000256" key="1">
    <source>
        <dbReference type="SAM" id="Phobius"/>
    </source>
</evidence>
<keyword evidence="1" id="KW-1133">Transmembrane helix</keyword>
<name>A0A449B0J0_9BACT</name>
<dbReference type="NCBIfam" id="NF045937">
    <property type="entry name" value="MSC_0624_12TM"/>
    <property type="match status" value="1"/>
</dbReference>
<evidence type="ECO:0000313" key="2">
    <source>
        <dbReference type="EMBL" id="VEU73237.1"/>
    </source>
</evidence>
<feature type="transmembrane region" description="Helical" evidence="1">
    <location>
        <begin position="150"/>
        <end position="170"/>
    </location>
</feature>
<keyword evidence="2" id="KW-0614">Plasmid</keyword>
<evidence type="ECO:0000313" key="3">
    <source>
        <dbReference type="Proteomes" id="UP000289862"/>
    </source>
</evidence>
<gene>
    <name evidence="2" type="ORF">NCTC10186_00731</name>
</gene>
<feature type="transmembrane region" description="Helical" evidence="1">
    <location>
        <begin position="221"/>
        <end position="248"/>
    </location>
</feature>
<feature type="transmembrane region" description="Helical" evidence="1">
    <location>
        <begin position="179"/>
        <end position="201"/>
    </location>
</feature>
<feature type="transmembrane region" description="Helical" evidence="1">
    <location>
        <begin position="87"/>
        <end position="110"/>
    </location>
</feature>
<dbReference type="Proteomes" id="UP000289862">
    <property type="component" value="Plasmid 2"/>
</dbReference>
<protein>
    <submittedName>
        <fullName evidence="2">Uncharacterized protein</fullName>
    </submittedName>
</protein>
<dbReference type="KEGG" id="mgal:NCTC10186_00731"/>
<sequence>MLDSALNTENKMSLIYITLIVFAFVIGFGGSFYATYFNKQTKRKSLILEIFAFAAFGLLATFIYLSAKMPISYKSAGIIVKSNIDHLNYGLFFIVALLLLICYFAIAKYVVDKRNQMNFRELLISIFAFFLFLSFLIFGIGANSRFNQNIISLGVVLFLVGFMILTKIIFKRISIKIKFILSICFILFGAILIVDALDLLMSANQNKLLSSIYLTLDLHSLLVLVVLAFIFVVIIVQIAKWAYLFYLVKKVEKYQAQNKIKEVH</sequence>
<reference evidence="2 3" key="1">
    <citation type="submission" date="2019-01" db="EMBL/GenBank/DDBJ databases">
        <authorList>
            <consortium name="Pathogen Informatics"/>
        </authorList>
    </citation>
    <scope>NUCLEOTIDE SEQUENCE [LARGE SCALE GENOMIC DNA]</scope>
    <source>
        <strain evidence="2 3">NCTC10186</strain>
        <plasmid evidence="3">2</plasmid>
    </source>
</reference>
<keyword evidence="3" id="KW-1185">Reference proteome</keyword>
<feature type="transmembrane region" description="Helical" evidence="1">
    <location>
        <begin position="12"/>
        <end position="34"/>
    </location>
</feature>
<organism evidence="2 3">
    <name type="scientific">Mycoplasmopsis gallopavonis</name>
    <dbReference type="NCBI Taxonomy" id="76629"/>
    <lineage>
        <taxon>Bacteria</taxon>
        <taxon>Bacillati</taxon>
        <taxon>Mycoplasmatota</taxon>
        <taxon>Mycoplasmoidales</taxon>
        <taxon>Metamycoplasmataceae</taxon>
        <taxon>Mycoplasmopsis</taxon>
    </lineage>
</organism>
<feature type="transmembrane region" description="Helical" evidence="1">
    <location>
        <begin position="122"/>
        <end position="144"/>
    </location>
</feature>
<feature type="transmembrane region" description="Helical" evidence="1">
    <location>
        <begin position="46"/>
        <end position="67"/>
    </location>
</feature>
<dbReference type="EMBL" id="LR215032">
    <property type="protein sequence ID" value="VEU73237.1"/>
    <property type="molecule type" value="Genomic_DNA"/>
</dbReference>
<keyword evidence="1" id="KW-0812">Transmembrane</keyword>
<proteinExistence type="predicted"/>
<dbReference type="AlphaFoldDB" id="A0A449B0J0"/>
<accession>A0A449B0J0</accession>
<keyword evidence="1" id="KW-0472">Membrane</keyword>
<geneLocation type="plasmid" evidence="2 3">
    <name>2</name>
</geneLocation>